<evidence type="ECO:0000313" key="2">
    <source>
        <dbReference type="EMBL" id="NEC89843.1"/>
    </source>
</evidence>
<reference evidence="2" key="1">
    <citation type="submission" date="2020-01" db="EMBL/GenBank/DDBJ databases">
        <title>Insect and environment-associated Actinomycetes.</title>
        <authorList>
            <person name="Currrie C."/>
            <person name="Chevrette M."/>
            <person name="Carlson C."/>
            <person name="Stubbendieck R."/>
            <person name="Wendt-Pienkowski E."/>
        </authorList>
    </citation>
    <scope>NUCLEOTIDE SEQUENCE</scope>
    <source>
        <strain evidence="2">SID12501</strain>
    </source>
</reference>
<dbReference type="InterPro" id="IPR041698">
    <property type="entry name" value="Methyltransf_25"/>
</dbReference>
<dbReference type="CDD" id="cd02440">
    <property type="entry name" value="AdoMet_MTases"/>
    <property type="match status" value="1"/>
</dbReference>
<dbReference type="AlphaFoldDB" id="A0A6B3BZG5"/>
<dbReference type="SUPFAM" id="SSF53335">
    <property type="entry name" value="S-adenosyl-L-methionine-dependent methyltransferases"/>
    <property type="match status" value="1"/>
</dbReference>
<feature type="domain" description="Methyltransferase" evidence="1">
    <location>
        <begin position="54"/>
        <end position="146"/>
    </location>
</feature>
<gene>
    <name evidence="2" type="ORF">G3I71_29465</name>
</gene>
<dbReference type="Pfam" id="PF13649">
    <property type="entry name" value="Methyltransf_25"/>
    <property type="match status" value="1"/>
</dbReference>
<dbReference type="GO" id="GO:0008168">
    <property type="term" value="F:methyltransferase activity"/>
    <property type="evidence" value="ECO:0007669"/>
    <property type="project" value="UniProtKB-KW"/>
</dbReference>
<dbReference type="InterPro" id="IPR029063">
    <property type="entry name" value="SAM-dependent_MTases_sf"/>
</dbReference>
<proteinExistence type="predicted"/>
<organism evidence="2">
    <name type="scientific">Streptomyces sp. SID12501</name>
    <dbReference type="NCBI Taxonomy" id="2706042"/>
    <lineage>
        <taxon>Bacteria</taxon>
        <taxon>Bacillati</taxon>
        <taxon>Actinomycetota</taxon>
        <taxon>Actinomycetes</taxon>
        <taxon>Kitasatosporales</taxon>
        <taxon>Streptomycetaceae</taxon>
        <taxon>Streptomyces</taxon>
    </lineage>
</organism>
<dbReference type="Gene3D" id="3.40.50.150">
    <property type="entry name" value="Vaccinia Virus protein VP39"/>
    <property type="match status" value="1"/>
</dbReference>
<comment type="caution">
    <text evidence="2">The sequence shown here is derived from an EMBL/GenBank/DDBJ whole genome shotgun (WGS) entry which is preliminary data.</text>
</comment>
<accession>A0A6B3BZG5</accession>
<name>A0A6B3BZG5_9ACTN</name>
<protein>
    <submittedName>
        <fullName evidence="2">Class I SAM-dependent methyltransferase</fullName>
    </submittedName>
</protein>
<dbReference type="EMBL" id="JAAGLU010000027">
    <property type="protein sequence ID" value="NEC89843.1"/>
    <property type="molecule type" value="Genomic_DNA"/>
</dbReference>
<dbReference type="GO" id="GO:0032259">
    <property type="term" value="P:methylation"/>
    <property type="evidence" value="ECO:0007669"/>
    <property type="project" value="UniProtKB-KW"/>
</dbReference>
<evidence type="ECO:0000259" key="1">
    <source>
        <dbReference type="Pfam" id="PF13649"/>
    </source>
</evidence>
<dbReference type="RefSeq" id="WP_164319199.1">
    <property type="nucleotide sequence ID" value="NZ_JAAGLU010000027.1"/>
</dbReference>
<keyword evidence="2" id="KW-0489">Methyltransferase</keyword>
<keyword evidence="2" id="KW-0808">Transferase</keyword>
<sequence length="241" mass="26009">MSVTSRYREAWEGFWRDAPHGQGAVFWDAEPVLTVGLHLAVFEPHLADFELPLLDLGCGNGTQTRFLTDRFTRVVGADLSPAALERARQADPEGAAEYELLDCAEKTEVEALHGKLGDTNVYMRGVLHQCDADDRQTLVDGIATLIGQSGRAFLVELSQDARPILMGLAQSPEGPPPKLRPVLEHGIAPGEVADSAVPVYLSAAGLEVLGSGELPLTTTEYTADGTRIVLPSKWVVVAQQR</sequence>